<organism evidence="4 5">
    <name type="scientific">Bradyrhizobium canariense</name>
    <dbReference type="NCBI Taxonomy" id="255045"/>
    <lineage>
        <taxon>Bacteria</taxon>
        <taxon>Pseudomonadati</taxon>
        <taxon>Pseudomonadota</taxon>
        <taxon>Alphaproteobacteria</taxon>
        <taxon>Hyphomicrobiales</taxon>
        <taxon>Nitrobacteraceae</taxon>
        <taxon>Bradyrhizobium</taxon>
    </lineage>
</organism>
<evidence type="ECO:0000256" key="3">
    <source>
        <dbReference type="SAM" id="SignalP"/>
    </source>
</evidence>
<dbReference type="Gene3D" id="3.40.30.10">
    <property type="entry name" value="Glutaredoxin"/>
    <property type="match status" value="1"/>
</dbReference>
<dbReference type="SUPFAM" id="SSF52833">
    <property type="entry name" value="Thioredoxin-like"/>
    <property type="match status" value="1"/>
</dbReference>
<feature type="signal peptide" evidence="3">
    <location>
        <begin position="1"/>
        <end position="19"/>
    </location>
</feature>
<feature type="transmembrane region" description="Helical" evidence="2">
    <location>
        <begin position="227"/>
        <end position="248"/>
    </location>
</feature>
<dbReference type="Proteomes" id="UP000193553">
    <property type="component" value="Unassembled WGS sequence"/>
</dbReference>
<evidence type="ECO:0000256" key="2">
    <source>
        <dbReference type="SAM" id="Phobius"/>
    </source>
</evidence>
<dbReference type="Pfam" id="PF02630">
    <property type="entry name" value="SCO1-SenC"/>
    <property type="match status" value="1"/>
</dbReference>
<evidence type="ECO:0000256" key="1">
    <source>
        <dbReference type="ARBA" id="ARBA00010996"/>
    </source>
</evidence>
<dbReference type="CDD" id="cd02968">
    <property type="entry name" value="SCO"/>
    <property type="match status" value="1"/>
</dbReference>
<keyword evidence="2" id="KW-0472">Membrane</keyword>
<accession>A0A1X3GZ90</accession>
<comment type="similarity">
    <text evidence="1">Belongs to the SCO1/2 family.</text>
</comment>
<dbReference type="InterPro" id="IPR003782">
    <property type="entry name" value="SCO1/SenC"/>
</dbReference>
<gene>
    <name evidence="4" type="ORF">BSZ18_32470</name>
</gene>
<dbReference type="OrthoDB" id="9786756at2"/>
<name>A0A1X3GZ90_9BRAD</name>
<keyword evidence="3" id="KW-0732">Signal</keyword>
<evidence type="ECO:0000313" key="4">
    <source>
        <dbReference type="EMBL" id="OSJ03247.1"/>
    </source>
</evidence>
<proteinExistence type="inferred from homology"/>
<evidence type="ECO:0000313" key="5">
    <source>
        <dbReference type="Proteomes" id="UP000193553"/>
    </source>
</evidence>
<protein>
    <submittedName>
        <fullName evidence="4">SCO family protein</fullName>
    </submittedName>
</protein>
<sequence>MRRPIFIIALALWPGLAHAGLTEEQIGHVGFDPPQGARVPLSLQFRAVSGDAVTLRDAIDGRPTLLLPADFTCKQICGPALTIASSALQQTGFIAGRDYSLVVVGIDPRDTIEDARRFTQGQIGGTGTSVLTGSQETVAALLGAIGYHTEIDDNHDAIAHPAAFVTLAPDGRVVRALSSLALQPGDLRLALLDASDGRIGGLSGRIALLCYGFDAVHGIYTRRITTVLQIFGASTVAIMAAFVGLMLVRSRRRGASA</sequence>
<reference evidence="4 5" key="1">
    <citation type="submission" date="2017-03" db="EMBL/GenBank/DDBJ databases">
        <title>Whole genome sequences of fourteen strains of Bradyrhizobium canariense and one strain of Bradyrhizobium japonicum isolated from Lupinus (Papilionoideae: Genisteae) species in Algeria.</title>
        <authorList>
            <person name="Crovadore J."/>
            <person name="Chekireb D."/>
            <person name="Brachmann A."/>
            <person name="Chablais R."/>
            <person name="Cochard B."/>
            <person name="Lefort F."/>
        </authorList>
    </citation>
    <scope>NUCLEOTIDE SEQUENCE [LARGE SCALE GENOMIC DNA]</scope>
    <source>
        <strain evidence="4 5">UBMA195</strain>
    </source>
</reference>
<keyword evidence="2" id="KW-1133">Transmembrane helix</keyword>
<keyword evidence="2" id="KW-0812">Transmembrane</keyword>
<comment type="caution">
    <text evidence="4">The sequence shown here is derived from an EMBL/GenBank/DDBJ whole genome shotgun (WGS) entry which is preliminary data.</text>
</comment>
<feature type="chain" id="PRO_5011906091" evidence="3">
    <location>
        <begin position="20"/>
        <end position="257"/>
    </location>
</feature>
<dbReference type="InterPro" id="IPR036249">
    <property type="entry name" value="Thioredoxin-like_sf"/>
</dbReference>
<dbReference type="EMBL" id="NAFI01000187">
    <property type="protein sequence ID" value="OSJ03247.1"/>
    <property type="molecule type" value="Genomic_DNA"/>
</dbReference>
<dbReference type="AlphaFoldDB" id="A0A1X3GZ90"/>